<feature type="region of interest" description="Disordered" evidence="1">
    <location>
        <begin position="1"/>
        <end position="28"/>
    </location>
</feature>
<feature type="compositionally biased region" description="Basic and acidic residues" evidence="1">
    <location>
        <begin position="1"/>
        <end position="11"/>
    </location>
</feature>
<sequence length="58" mass="6430">MRRTQGTEELRITGSADDTSQAEGFEQSWHEGPLLDWCLWGRASSRVPIPDPDSDPGS</sequence>
<dbReference type="EMBL" id="CM000363">
    <property type="protein sequence ID" value="EDX10350.1"/>
    <property type="molecule type" value="Genomic_DNA"/>
</dbReference>
<dbReference type="AlphaFoldDB" id="B4QJ19"/>
<evidence type="ECO:0000313" key="3">
    <source>
        <dbReference type="Proteomes" id="UP000000304"/>
    </source>
</evidence>
<keyword evidence="3" id="KW-1185">Reference proteome</keyword>
<reference evidence="2 3" key="1">
    <citation type="journal article" date="2007" name="Nature">
        <title>Evolution of genes and genomes on the Drosophila phylogeny.</title>
        <authorList>
            <consortium name="Drosophila 12 Genomes Consortium"/>
            <person name="Clark A.G."/>
            <person name="Eisen M.B."/>
            <person name="Smith D.R."/>
            <person name="Bergman C.M."/>
            <person name="Oliver B."/>
            <person name="Markow T.A."/>
            <person name="Kaufman T.C."/>
            <person name="Kellis M."/>
            <person name="Gelbart W."/>
            <person name="Iyer V.N."/>
            <person name="Pollard D.A."/>
            <person name="Sackton T.B."/>
            <person name="Larracuente A.M."/>
            <person name="Singh N.D."/>
            <person name="Abad J.P."/>
            <person name="Abt D.N."/>
            <person name="Adryan B."/>
            <person name="Aguade M."/>
            <person name="Akashi H."/>
            <person name="Anderson W.W."/>
            <person name="Aquadro C.F."/>
            <person name="Ardell D.H."/>
            <person name="Arguello R."/>
            <person name="Artieri C.G."/>
            <person name="Barbash D.A."/>
            <person name="Barker D."/>
            <person name="Barsanti P."/>
            <person name="Batterham P."/>
            <person name="Batzoglou S."/>
            <person name="Begun D."/>
            <person name="Bhutkar A."/>
            <person name="Blanco E."/>
            <person name="Bosak S.A."/>
            <person name="Bradley R.K."/>
            <person name="Brand A.D."/>
            <person name="Brent M.R."/>
            <person name="Brooks A.N."/>
            <person name="Brown R.H."/>
            <person name="Butlin R.K."/>
            <person name="Caggese C."/>
            <person name="Calvi B.R."/>
            <person name="Bernardo de Carvalho A."/>
            <person name="Caspi A."/>
            <person name="Castrezana S."/>
            <person name="Celniker S.E."/>
            <person name="Chang J.L."/>
            <person name="Chapple C."/>
            <person name="Chatterji S."/>
            <person name="Chinwalla A."/>
            <person name="Civetta A."/>
            <person name="Clifton S.W."/>
            <person name="Comeron J.M."/>
            <person name="Costello J.C."/>
            <person name="Coyne J.A."/>
            <person name="Daub J."/>
            <person name="David R.G."/>
            <person name="Delcher A.L."/>
            <person name="Delehaunty K."/>
            <person name="Do C.B."/>
            <person name="Ebling H."/>
            <person name="Edwards K."/>
            <person name="Eickbush T."/>
            <person name="Evans J.D."/>
            <person name="Filipski A."/>
            <person name="Findeiss S."/>
            <person name="Freyhult E."/>
            <person name="Fulton L."/>
            <person name="Fulton R."/>
            <person name="Garcia A.C."/>
            <person name="Gardiner A."/>
            <person name="Garfield D.A."/>
            <person name="Garvin B.E."/>
            <person name="Gibson G."/>
            <person name="Gilbert D."/>
            <person name="Gnerre S."/>
            <person name="Godfrey J."/>
            <person name="Good R."/>
            <person name="Gotea V."/>
            <person name="Gravely B."/>
            <person name="Greenberg A.J."/>
            <person name="Griffiths-Jones S."/>
            <person name="Gross S."/>
            <person name="Guigo R."/>
            <person name="Gustafson E.A."/>
            <person name="Haerty W."/>
            <person name="Hahn M.W."/>
            <person name="Halligan D.L."/>
            <person name="Halpern A.L."/>
            <person name="Halter G.M."/>
            <person name="Han M.V."/>
            <person name="Heger A."/>
            <person name="Hillier L."/>
            <person name="Hinrichs A.S."/>
            <person name="Holmes I."/>
            <person name="Hoskins R.A."/>
            <person name="Hubisz M.J."/>
            <person name="Hultmark D."/>
            <person name="Huntley M.A."/>
            <person name="Jaffe D.B."/>
            <person name="Jagadeeshan S."/>
            <person name="Jeck W.R."/>
            <person name="Johnson J."/>
            <person name="Jones C.D."/>
            <person name="Jordan W.C."/>
            <person name="Karpen G.H."/>
            <person name="Kataoka E."/>
            <person name="Keightley P.D."/>
            <person name="Kheradpour P."/>
            <person name="Kirkness E.F."/>
            <person name="Koerich L.B."/>
            <person name="Kristiansen K."/>
            <person name="Kudrna D."/>
            <person name="Kulathinal R.J."/>
            <person name="Kumar S."/>
            <person name="Kwok R."/>
            <person name="Lander E."/>
            <person name="Langley C.H."/>
            <person name="Lapoint R."/>
            <person name="Lazzaro B.P."/>
            <person name="Lee S.J."/>
            <person name="Levesque L."/>
            <person name="Li R."/>
            <person name="Lin C.F."/>
            <person name="Lin M.F."/>
            <person name="Lindblad-Toh K."/>
            <person name="Llopart A."/>
            <person name="Long M."/>
            <person name="Low L."/>
            <person name="Lozovsky E."/>
            <person name="Lu J."/>
            <person name="Luo M."/>
            <person name="Machado C.A."/>
            <person name="Makalowski W."/>
            <person name="Marzo M."/>
            <person name="Matsuda M."/>
            <person name="Matzkin L."/>
            <person name="McAllister B."/>
            <person name="McBride C.S."/>
            <person name="McKernan B."/>
            <person name="McKernan K."/>
            <person name="Mendez-Lago M."/>
            <person name="Minx P."/>
            <person name="Mollenhauer M.U."/>
            <person name="Montooth K."/>
            <person name="Mount S.M."/>
            <person name="Mu X."/>
            <person name="Myers E."/>
            <person name="Negre B."/>
            <person name="Newfeld S."/>
            <person name="Nielsen R."/>
            <person name="Noor M.A."/>
            <person name="O'Grady P."/>
            <person name="Pachter L."/>
            <person name="Papaceit M."/>
            <person name="Parisi M.J."/>
            <person name="Parisi M."/>
            <person name="Parts L."/>
            <person name="Pedersen J.S."/>
            <person name="Pesole G."/>
            <person name="Phillippy A.M."/>
            <person name="Ponting C.P."/>
            <person name="Pop M."/>
            <person name="Porcelli D."/>
            <person name="Powell J.R."/>
            <person name="Prohaska S."/>
            <person name="Pruitt K."/>
            <person name="Puig M."/>
            <person name="Quesneville H."/>
            <person name="Ram K.R."/>
            <person name="Rand D."/>
            <person name="Rasmussen M.D."/>
            <person name="Reed L.K."/>
            <person name="Reenan R."/>
            <person name="Reily A."/>
            <person name="Remington K.A."/>
            <person name="Rieger T.T."/>
            <person name="Ritchie M.G."/>
            <person name="Robin C."/>
            <person name="Rogers Y.H."/>
            <person name="Rohde C."/>
            <person name="Rozas J."/>
            <person name="Rubenfield M.J."/>
            <person name="Ruiz A."/>
            <person name="Russo S."/>
            <person name="Salzberg S.L."/>
            <person name="Sanchez-Gracia A."/>
            <person name="Saranga D.J."/>
            <person name="Sato H."/>
            <person name="Schaeffer S.W."/>
            <person name="Schatz M.C."/>
            <person name="Schlenke T."/>
            <person name="Schwartz R."/>
            <person name="Segarra C."/>
            <person name="Singh R.S."/>
            <person name="Sirot L."/>
            <person name="Sirota M."/>
            <person name="Sisneros N.B."/>
            <person name="Smith C.D."/>
            <person name="Smith T.F."/>
            <person name="Spieth J."/>
            <person name="Stage D.E."/>
            <person name="Stark A."/>
            <person name="Stephan W."/>
            <person name="Strausberg R.L."/>
            <person name="Strempel S."/>
            <person name="Sturgill D."/>
            <person name="Sutton G."/>
            <person name="Sutton G.G."/>
            <person name="Tao W."/>
            <person name="Teichmann S."/>
            <person name="Tobari Y.N."/>
            <person name="Tomimura Y."/>
            <person name="Tsolas J.M."/>
            <person name="Valente V.L."/>
            <person name="Venter E."/>
            <person name="Venter J.C."/>
            <person name="Vicario S."/>
            <person name="Vieira F.G."/>
            <person name="Vilella A.J."/>
            <person name="Villasante A."/>
            <person name="Walenz B."/>
            <person name="Wang J."/>
            <person name="Wasserman M."/>
            <person name="Watts T."/>
            <person name="Wilson D."/>
            <person name="Wilson R.K."/>
            <person name="Wing R.A."/>
            <person name="Wolfner M.F."/>
            <person name="Wong A."/>
            <person name="Wong G.K."/>
            <person name="Wu C.I."/>
            <person name="Wu G."/>
            <person name="Yamamoto D."/>
            <person name="Yang H.P."/>
            <person name="Yang S.P."/>
            <person name="Yorke J.A."/>
            <person name="Yoshida K."/>
            <person name="Zdobnov E."/>
            <person name="Zhang P."/>
            <person name="Zhang Y."/>
            <person name="Zimin A.V."/>
            <person name="Baldwin J."/>
            <person name="Abdouelleil A."/>
            <person name="Abdulkadir J."/>
            <person name="Abebe A."/>
            <person name="Abera B."/>
            <person name="Abreu J."/>
            <person name="Acer S.C."/>
            <person name="Aftuck L."/>
            <person name="Alexander A."/>
            <person name="An P."/>
            <person name="Anderson E."/>
            <person name="Anderson S."/>
            <person name="Arachi H."/>
            <person name="Azer M."/>
            <person name="Bachantsang P."/>
            <person name="Barry A."/>
            <person name="Bayul T."/>
            <person name="Berlin A."/>
            <person name="Bessette D."/>
            <person name="Bloom T."/>
            <person name="Blye J."/>
            <person name="Boguslavskiy L."/>
            <person name="Bonnet C."/>
            <person name="Boukhgalter B."/>
            <person name="Bourzgui I."/>
            <person name="Brown A."/>
            <person name="Cahill P."/>
            <person name="Channer S."/>
            <person name="Cheshatsang Y."/>
            <person name="Chuda L."/>
            <person name="Citroen M."/>
            <person name="Collymore A."/>
            <person name="Cooke P."/>
            <person name="Costello M."/>
            <person name="D'Aco K."/>
            <person name="Daza R."/>
            <person name="De Haan G."/>
            <person name="DeGray S."/>
            <person name="DeMaso C."/>
            <person name="Dhargay N."/>
            <person name="Dooley K."/>
            <person name="Dooley E."/>
            <person name="Doricent M."/>
            <person name="Dorje P."/>
            <person name="Dorjee K."/>
            <person name="Dupes A."/>
            <person name="Elong R."/>
            <person name="Falk J."/>
            <person name="Farina A."/>
            <person name="Faro S."/>
            <person name="Ferguson D."/>
            <person name="Fisher S."/>
            <person name="Foley C.D."/>
            <person name="Franke A."/>
            <person name="Friedrich D."/>
            <person name="Gadbois L."/>
            <person name="Gearin G."/>
            <person name="Gearin C.R."/>
            <person name="Giannoukos G."/>
            <person name="Goode T."/>
            <person name="Graham J."/>
            <person name="Grandbois E."/>
            <person name="Grewal S."/>
            <person name="Gyaltsen K."/>
            <person name="Hafez N."/>
            <person name="Hagos B."/>
            <person name="Hall J."/>
            <person name="Henson C."/>
            <person name="Hollinger A."/>
            <person name="Honan T."/>
            <person name="Huard M.D."/>
            <person name="Hughes L."/>
            <person name="Hurhula B."/>
            <person name="Husby M.E."/>
            <person name="Kamat A."/>
            <person name="Kanga B."/>
            <person name="Kashin S."/>
            <person name="Khazanovich D."/>
            <person name="Kisner P."/>
            <person name="Lance K."/>
            <person name="Lara M."/>
            <person name="Lee W."/>
            <person name="Lennon N."/>
            <person name="Letendre F."/>
            <person name="LeVine R."/>
            <person name="Lipovsky A."/>
            <person name="Liu X."/>
            <person name="Liu J."/>
            <person name="Liu S."/>
            <person name="Lokyitsang T."/>
            <person name="Lokyitsang Y."/>
            <person name="Lubonja R."/>
            <person name="Lui A."/>
            <person name="MacDonald P."/>
            <person name="Magnisalis V."/>
            <person name="Maru K."/>
            <person name="Matthews C."/>
            <person name="McCusker W."/>
            <person name="McDonough S."/>
            <person name="Mehta T."/>
            <person name="Meldrim J."/>
            <person name="Meneus L."/>
            <person name="Mihai O."/>
            <person name="Mihalev A."/>
            <person name="Mihova T."/>
            <person name="Mittelman R."/>
            <person name="Mlenga V."/>
            <person name="Montmayeur A."/>
            <person name="Mulrain L."/>
            <person name="Navidi A."/>
            <person name="Naylor J."/>
            <person name="Negash T."/>
            <person name="Nguyen T."/>
            <person name="Nguyen N."/>
            <person name="Nicol R."/>
            <person name="Norbu C."/>
            <person name="Norbu N."/>
            <person name="Novod N."/>
            <person name="O'Neill B."/>
            <person name="Osman S."/>
            <person name="Markiewicz E."/>
            <person name="Oyono O.L."/>
            <person name="Patti C."/>
            <person name="Phunkhang P."/>
            <person name="Pierre F."/>
            <person name="Priest M."/>
            <person name="Raghuraman S."/>
            <person name="Rege F."/>
            <person name="Reyes R."/>
            <person name="Rise C."/>
            <person name="Rogov P."/>
            <person name="Ross K."/>
            <person name="Ryan E."/>
            <person name="Settipalli S."/>
            <person name="Shea T."/>
            <person name="Sherpa N."/>
            <person name="Shi L."/>
            <person name="Shih D."/>
            <person name="Sparrow T."/>
            <person name="Spaulding J."/>
            <person name="Stalker J."/>
            <person name="Stange-Thomann N."/>
            <person name="Stavropoulos S."/>
            <person name="Stone C."/>
            <person name="Strader C."/>
            <person name="Tesfaye S."/>
            <person name="Thomson T."/>
            <person name="Thoulutsang Y."/>
            <person name="Thoulutsang D."/>
            <person name="Topham K."/>
            <person name="Topping I."/>
            <person name="Tsamla T."/>
            <person name="Vassiliev H."/>
            <person name="Vo A."/>
            <person name="Wangchuk T."/>
            <person name="Wangdi T."/>
            <person name="Weiand M."/>
            <person name="Wilkinson J."/>
            <person name="Wilson A."/>
            <person name="Yadav S."/>
            <person name="Young G."/>
            <person name="Yu Q."/>
            <person name="Zembek L."/>
            <person name="Zhong D."/>
            <person name="Zimmer A."/>
            <person name="Zwirko Z."/>
            <person name="Jaffe D.B."/>
            <person name="Alvarez P."/>
            <person name="Brockman W."/>
            <person name="Butler J."/>
            <person name="Chin C."/>
            <person name="Gnerre S."/>
            <person name="Grabherr M."/>
            <person name="Kleber M."/>
            <person name="Mauceli E."/>
            <person name="MacCallum I."/>
        </authorList>
    </citation>
    <scope>NUCLEOTIDE SEQUENCE [LARGE SCALE GENOMIC DNA]</scope>
    <source>
        <strain evidence="3">white501</strain>
    </source>
</reference>
<dbReference type="OMA" id="EKSWHEG"/>
<evidence type="ECO:0000256" key="1">
    <source>
        <dbReference type="SAM" id="MobiDB-lite"/>
    </source>
</evidence>
<proteinExistence type="predicted"/>
<dbReference type="Proteomes" id="UP000000304">
    <property type="component" value="Chromosome 3L"/>
</dbReference>
<organism evidence="2 3">
    <name type="scientific">Drosophila simulans</name>
    <name type="common">Fruit fly</name>
    <dbReference type="NCBI Taxonomy" id="7240"/>
    <lineage>
        <taxon>Eukaryota</taxon>
        <taxon>Metazoa</taxon>
        <taxon>Ecdysozoa</taxon>
        <taxon>Arthropoda</taxon>
        <taxon>Hexapoda</taxon>
        <taxon>Insecta</taxon>
        <taxon>Pterygota</taxon>
        <taxon>Neoptera</taxon>
        <taxon>Endopterygota</taxon>
        <taxon>Diptera</taxon>
        <taxon>Brachycera</taxon>
        <taxon>Muscomorpha</taxon>
        <taxon>Ephydroidea</taxon>
        <taxon>Drosophilidae</taxon>
        <taxon>Drosophila</taxon>
        <taxon>Sophophora</taxon>
    </lineage>
</organism>
<gene>
    <name evidence="2" type="primary">Dsim\GD12668</name>
    <name evidence="2" type="ORF">Dsim_GD12668</name>
</gene>
<name>B4QJ19_DROSI</name>
<dbReference type="HOGENOM" id="CLU_187099_0_0_1"/>
<protein>
    <submittedName>
        <fullName evidence="2">GD12668</fullName>
    </submittedName>
</protein>
<evidence type="ECO:0000313" key="2">
    <source>
        <dbReference type="EMBL" id="EDX10350.1"/>
    </source>
</evidence>
<accession>B4QJ19</accession>
<dbReference type="PhylomeDB" id="B4QJ19"/>